<dbReference type="HOGENOM" id="CLU_124257_0_0_2"/>
<evidence type="ECO:0000313" key="3">
    <source>
        <dbReference type="EMBL" id="ADY01247.1"/>
    </source>
</evidence>
<accession>F0QXT4</accession>
<sequence length="203" mass="22741">MGNSANSIGKLDDEILMIIHNNPCISVSDLISNLSRKYNLPDYLIAYKVWLLWKKGLINLSAFNTQSSAAQYLFSIESLWFWISLAITYIAFASIYVNNLVINFIRYFVGAIFITFVLGYAVVEFVYPKGDEVSPLERFVLSLGLSITIIPIVGVILSYMPFKYTVYSVSAALTILASIMLILALARKASIYMNIGKWCESNG</sequence>
<dbReference type="GeneID" id="25395219"/>
<dbReference type="KEGG" id="vmo:VMUT_1040"/>
<evidence type="ECO:0000313" key="4">
    <source>
        <dbReference type="Proteomes" id="UP000007485"/>
    </source>
</evidence>
<feature type="transmembrane region" description="Helical" evidence="1">
    <location>
        <begin position="139"/>
        <end position="160"/>
    </location>
</feature>
<keyword evidence="1" id="KW-1133">Transmembrane helix</keyword>
<dbReference type="RefSeq" id="WP_013604409.1">
    <property type="nucleotide sequence ID" value="NC_015151.1"/>
</dbReference>
<dbReference type="OrthoDB" id="82282at2157"/>
<evidence type="ECO:0000259" key="2">
    <source>
        <dbReference type="Pfam" id="PF07760"/>
    </source>
</evidence>
<dbReference type="InterPro" id="IPR011674">
    <property type="entry name" value="DUF1616"/>
</dbReference>
<dbReference type="Pfam" id="PF07760">
    <property type="entry name" value="DUF1616"/>
    <property type="match status" value="1"/>
</dbReference>
<feature type="transmembrane region" description="Helical" evidence="1">
    <location>
        <begin position="104"/>
        <end position="127"/>
    </location>
</feature>
<keyword evidence="1" id="KW-0812">Transmembrane</keyword>
<feature type="domain" description="DUF1616" evidence="2">
    <location>
        <begin position="86"/>
        <end position="191"/>
    </location>
</feature>
<reference evidence="3 4" key="1">
    <citation type="journal article" date="2011" name="J. Bacteriol.">
        <title>Complete genome sequence of 'Vulcanisaeta moutnovskia' strain 768-28, a novel member of the hyperthermophilic crenarchaeal genus vulcanisaeta.</title>
        <authorList>
            <person name="Gumerov V.M."/>
            <person name="Mardanov A.V."/>
            <person name="Beletsky A.V."/>
            <person name="Prokofeva M.I."/>
            <person name="Bonch-Osmolovskaya E.A."/>
            <person name="Ravin N.V."/>
            <person name="Skryabin K.G."/>
        </authorList>
    </citation>
    <scope>NUCLEOTIDE SEQUENCE [LARGE SCALE GENOMIC DNA]</scope>
    <source>
        <strain evidence="3 4">768-28</strain>
    </source>
</reference>
<dbReference type="eggNOG" id="arCOG02887">
    <property type="taxonomic scope" value="Archaea"/>
</dbReference>
<organism evidence="3 4">
    <name type="scientific">Vulcanisaeta moutnovskia (strain 768-28)</name>
    <dbReference type="NCBI Taxonomy" id="985053"/>
    <lineage>
        <taxon>Archaea</taxon>
        <taxon>Thermoproteota</taxon>
        <taxon>Thermoprotei</taxon>
        <taxon>Thermoproteales</taxon>
        <taxon>Thermoproteaceae</taxon>
        <taxon>Vulcanisaeta</taxon>
    </lineage>
</organism>
<dbReference type="STRING" id="985053.VMUT_1040"/>
<dbReference type="AlphaFoldDB" id="F0QXT4"/>
<evidence type="ECO:0000256" key="1">
    <source>
        <dbReference type="SAM" id="Phobius"/>
    </source>
</evidence>
<keyword evidence="4" id="KW-1185">Reference proteome</keyword>
<gene>
    <name evidence="3" type="ordered locus">VMUT_1040</name>
</gene>
<proteinExistence type="predicted"/>
<dbReference type="EMBL" id="CP002529">
    <property type="protein sequence ID" value="ADY01247.1"/>
    <property type="molecule type" value="Genomic_DNA"/>
</dbReference>
<protein>
    <recommendedName>
        <fullName evidence="2">DUF1616 domain-containing protein</fullName>
    </recommendedName>
</protein>
<feature type="transmembrane region" description="Helical" evidence="1">
    <location>
        <begin position="79"/>
        <end position="98"/>
    </location>
</feature>
<dbReference type="Proteomes" id="UP000007485">
    <property type="component" value="Chromosome"/>
</dbReference>
<keyword evidence="1" id="KW-0472">Membrane</keyword>
<name>F0QXT4_VULM7</name>
<feature type="transmembrane region" description="Helical" evidence="1">
    <location>
        <begin position="166"/>
        <end position="186"/>
    </location>
</feature>